<keyword evidence="13 16" id="KW-0460">Magnesium</keyword>
<evidence type="ECO:0000256" key="12">
    <source>
        <dbReference type="ARBA" id="ARBA00022741"/>
    </source>
</evidence>
<evidence type="ECO:0000256" key="5">
    <source>
        <dbReference type="ARBA" id="ARBA00004676"/>
    </source>
</evidence>
<dbReference type="UniPathway" id="UPA00909">
    <property type="reaction ID" value="UER00887"/>
</dbReference>
<evidence type="ECO:0000256" key="16">
    <source>
        <dbReference type="RuleBase" id="RU364099"/>
    </source>
</evidence>
<evidence type="ECO:0000256" key="15">
    <source>
        <dbReference type="ARBA" id="ARBA00049402"/>
    </source>
</evidence>
<dbReference type="GO" id="GO:0032264">
    <property type="term" value="P:IMP salvage"/>
    <property type="evidence" value="ECO:0007669"/>
    <property type="project" value="UniProtKB-UniPathway"/>
</dbReference>
<keyword evidence="19" id="KW-1185">Reference proteome</keyword>
<keyword evidence="9 16" id="KW-0808">Transferase</keyword>
<dbReference type="GO" id="GO:0052657">
    <property type="term" value="F:guanine phosphoribosyltransferase activity"/>
    <property type="evidence" value="ECO:0007669"/>
    <property type="project" value="UniProtKB-ARBA"/>
</dbReference>
<comment type="subcellular location">
    <subcellularLocation>
        <location evidence="3 16">Cytoplasm</location>
    </subcellularLocation>
</comment>
<comment type="catalytic activity">
    <reaction evidence="14">
        <text>GMP + diphosphate = guanine + 5-phospho-alpha-D-ribose 1-diphosphate</text>
        <dbReference type="Rhea" id="RHEA:25424"/>
        <dbReference type="ChEBI" id="CHEBI:16235"/>
        <dbReference type="ChEBI" id="CHEBI:33019"/>
        <dbReference type="ChEBI" id="CHEBI:58017"/>
        <dbReference type="ChEBI" id="CHEBI:58115"/>
        <dbReference type="EC" id="2.4.2.8"/>
    </reaction>
    <physiologicalReaction direction="right-to-left" evidence="14">
        <dbReference type="Rhea" id="RHEA:25426"/>
    </physiologicalReaction>
</comment>
<evidence type="ECO:0000313" key="19">
    <source>
        <dbReference type="Proteomes" id="UP000033558"/>
    </source>
</evidence>
<evidence type="ECO:0000256" key="6">
    <source>
        <dbReference type="ARBA" id="ARBA00008391"/>
    </source>
</evidence>
<keyword evidence="7 16" id="KW-0963">Cytoplasm</keyword>
<comment type="pathway">
    <text evidence="4 16">Purine metabolism; IMP biosynthesis via salvage pathway; IMP from hypoxanthine: step 1/1.</text>
</comment>
<evidence type="ECO:0000256" key="13">
    <source>
        <dbReference type="ARBA" id="ARBA00022842"/>
    </source>
</evidence>
<dbReference type="HOGENOM" id="CLU_073615_0_0_9"/>
<dbReference type="Pfam" id="PF00156">
    <property type="entry name" value="Pribosyltran"/>
    <property type="match status" value="1"/>
</dbReference>
<keyword evidence="11 16" id="KW-0660">Purine salvage</keyword>
<dbReference type="EC" id="2.4.2.8" evidence="16"/>
<keyword evidence="12 16" id="KW-0547">Nucleotide-binding</keyword>
<comment type="caution">
    <text evidence="18">The sequence shown here is derived from an EMBL/GenBank/DDBJ whole genome shotgun (WGS) entry which is preliminary data.</text>
</comment>
<gene>
    <name evidence="18" type="primary">hpt</name>
    <name evidence="18" type="ORF">JG30_13660</name>
</gene>
<dbReference type="GO" id="GO:0046100">
    <property type="term" value="P:hypoxanthine metabolic process"/>
    <property type="evidence" value="ECO:0007669"/>
    <property type="project" value="TreeGrafter"/>
</dbReference>
<name>A0A0F4LQU4_9LACO</name>
<dbReference type="InterPro" id="IPR050408">
    <property type="entry name" value="HGPRT"/>
</dbReference>
<dbReference type="EMBL" id="JXJQ01000010">
    <property type="protein sequence ID" value="KJY60679.1"/>
    <property type="molecule type" value="Genomic_DNA"/>
</dbReference>
<protein>
    <recommendedName>
        <fullName evidence="16">Hypoxanthine phosphoribosyltransferase</fullName>
        <ecNumber evidence="16">2.4.2.8</ecNumber>
    </recommendedName>
</protein>
<accession>A0A0F4LQU4</accession>
<dbReference type="CDD" id="cd06223">
    <property type="entry name" value="PRTases_typeI"/>
    <property type="match status" value="1"/>
</dbReference>
<dbReference type="InterPro" id="IPR000836">
    <property type="entry name" value="PRTase_dom"/>
</dbReference>
<dbReference type="GO" id="GO:0006166">
    <property type="term" value="P:purine ribonucleoside salvage"/>
    <property type="evidence" value="ECO:0007669"/>
    <property type="project" value="UniProtKB-KW"/>
</dbReference>
<dbReference type="NCBIfam" id="TIGR01203">
    <property type="entry name" value="HGPRTase"/>
    <property type="match status" value="1"/>
</dbReference>
<feature type="domain" description="Phosphoribosyltransferase" evidence="17">
    <location>
        <begin position="13"/>
        <end position="162"/>
    </location>
</feature>
<dbReference type="GO" id="GO:0000287">
    <property type="term" value="F:magnesium ion binding"/>
    <property type="evidence" value="ECO:0007669"/>
    <property type="project" value="TreeGrafter"/>
</dbReference>
<dbReference type="OrthoDB" id="9802824at2"/>
<dbReference type="FunFam" id="3.40.50.2020:FF:000006">
    <property type="entry name" value="Hypoxanthine phosphoribosyltransferase"/>
    <property type="match status" value="1"/>
</dbReference>
<evidence type="ECO:0000256" key="14">
    <source>
        <dbReference type="ARBA" id="ARBA00048811"/>
    </source>
</evidence>
<comment type="cofactor">
    <cofactor evidence="1 16">
        <name>Mg(2+)</name>
        <dbReference type="ChEBI" id="CHEBI:18420"/>
    </cofactor>
</comment>
<evidence type="ECO:0000256" key="10">
    <source>
        <dbReference type="ARBA" id="ARBA00022723"/>
    </source>
</evidence>
<comment type="similarity">
    <text evidence="6 16">Belongs to the purine/pyrimidine phosphoribosyltransferase family.</text>
</comment>
<comment type="catalytic activity">
    <reaction evidence="15">
        <text>IMP + diphosphate = hypoxanthine + 5-phospho-alpha-D-ribose 1-diphosphate</text>
        <dbReference type="Rhea" id="RHEA:17973"/>
        <dbReference type="ChEBI" id="CHEBI:17368"/>
        <dbReference type="ChEBI" id="CHEBI:33019"/>
        <dbReference type="ChEBI" id="CHEBI:58017"/>
        <dbReference type="ChEBI" id="CHEBI:58053"/>
        <dbReference type="EC" id="2.4.2.8"/>
    </reaction>
    <physiologicalReaction direction="right-to-left" evidence="15">
        <dbReference type="Rhea" id="RHEA:17975"/>
    </physiologicalReaction>
</comment>
<dbReference type="SUPFAM" id="SSF53271">
    <property type="entry name" value="PRTase-like"/>
    <property type="match status" value="1"/>
</dbReference>
<dbReference type="PANTHER" id="PTHR43340:SF1">
    <property type="entry name" value="HYPOXANTHINE PHOSPHORIBOSYLTRANSFERASE"/>
    <property type="match status" value="1"/>
</dbReference>
<keyword evidence="8 16" id="KW-0328">Glycosyltransferase</keyword>
<evidence type="ECO:0000313" key="18">
    <source>
        <dbReference type="EMBL" id="KJY60679.1"/>
    </source>
</evidence>
<dbReference type="UniPathway" id="UPA00591">
    <property type="reaction ID" value="UER00648"/>
</dbReference>
<evidence type="ECO:0000256" key="4">
    <source>
        <dbReference type="ARBA" id="ARBA00004669"/>
    </source>
</evidence>
<dbReference type="STRING" id="1218492.JG30_13660"/>
<dbReference type="InterPro" id="IPR029057">
    <property type="entry name" value="PRTase-like"/>
</dbReference>
<dbReference type="GO" id="GO:0000166">
    <property type="term" value="F:nucleotide binding"/>
    <property type="evidence" value="ECO:0007669"/>
    <property type="project" value="UniProtKB-KW"/>
</dbReference>
<evidence type="ECO:0000256" key="7">
    <source>
        <dbReference type="ARBA" id="ARBA00022490"/>
    </source>
</evidence>
<evidence type="ECO:0000256" key="8">
    <source>
        <dbReference type="ARBA" id="ARBA00022676"/>
    </source>
</evidence>
<sequence length="180" mass="20380">MNLNEDIQEVLFTAETIAAANRRLGRQIAQDYAGKEPLFVCILKGAIVFLTDLMREIPEAIDIDFMDVSSYGGSTKSSGEVRILKDLDLSVKDRDVLFVEDVVDTGNTLYELMKLFATRQARSMKIVSLIDKPVHRHQAVKADYIGLSCPDEFIVGYGMDYQDKYRNLPYIGILKPEVYM</sequence>
<evidence type="ECO:0000256" key="2">
    <source>
        <dbReference type="ARBA" id="ARBA00002049"/>
    </source>
</evidence>
<proteinExistence type="inferred from homology"/>
<dbReference type="Proteomes" id="UP000033558">
    <property type="component" value="Unassembled WGS sequence"/>
</dbReference>
<keyword evidence="10 16" id="KW-0479">Metal-binding</keyword>
<dbReference type="GO" id="GO:0006178">
    <property type="term" value="P:guanine salvage"/>
    <property type="evidence" value="ECO:0007669"/>
    <property type="project" value="TreeGrafter"/>
</dbReference>
<dbReference type="PANTHER" id="PTHR43340">
    <property type="entry name" value="HYPOXANTHINE-GUANINE PHOSPHORIBOSYLTRANSFERASE"/>
    <property type="match status" value="1"/>
</dbReference>
<dbReference type="RefSeq" id="WP_046317434.1">
    <property type="nucleotide sequence ID" value="NZ_JAMBJK010000002.1"/>
</dbReference>
<reference evidence="18 19" key="1">
    <citation type="submission" date="2015-01" db="EMBL/GenBank/DDBJ databases">
        <title>Comparative genomics of the lactic acid bacteria isolated from the honey bee gut.</title>
        <authorList>
            <person name="Ellegaard K.M."/>
            <person name="Tamarit D."/>
            <person name="Javelind E."/>
            <person name="Olofsson T."/>
            <person name="Andersson S.G."/>
            <person name="Vasquez A."/>
        </authorList>
    </citation>
    <scope>NUCLEOTIDE SEQUENCE [LARGE SCALE GENOMIC DNA]</scope>
    <source>
        <strain evidence="18 19">Bin4</strain>
    </source>
</reference>
<comment type="pathway">
    <text evidence="5">Purine metabolism; GMP biosynthesis via salvage pathway; GMP from guanine: step 1/1.</text>
</comment>
<comment type="function">
    <text evidence="2">Purine salvage pathway enzyme that catalyzes the transfer of the ribosyl-5-phosphate group from 5-phospho-alpha-D-ribose 1-diphosphate (PRPP) to the N9 position of the 6-oxopurines hypoxanthine and guanine to form the corresponding ribonucleotides IMP (inosine 5'-monophosphate) and GMP (guanosine 5'-monophosphate), with the release of PPi.</text>
</comment>
<evidence type="ECO:0000259" key="17">
    <source>
        <dbReference type="Pfam" id="PF00156"/>
    </source>
</evidence>
<evidence type="ECO:0000256" key="9">
    <source>
        <dbReference type="ARBA" id="ARBA00022679"/>
    </source>
</evidence>
<dbReference type="GO" id="GO:0004422">
    <property type="term" value="F:hypoxanthine phosphoribosyltransferase activity"/>
    <property type="evidence" value="ECO:0007669"/>
    <property type="project" value="InterPro"/>
</dbReference>
<evidence type="ECO:0000256" key="11">
    <source>
        <dbReference type="ARBA" id="ARBA00022726"/>
    </source>
</evidence>
<dbReference type="GO" id="GO:0032263">
    <property type="term" value="P:GMP salvage"/>
    <property type="evidence" value="ECO:0007669"/>
    <property type="project" value="UniProtKB-UniPathway"/>
</dbReference>
<organism evidence="18 19">
    <name type="scientific">Bombilactobacillus mellifer</name>
    <dbReference type="NCBI Taxonomy" id="1218492"/>
    <lineage>
        <taxon>Bacteria</taxon>
        <taxon>Bacillati</taxon>
        <taxon>Bacillota</taxon>
        <taxon>Bacilli</taxon>
        <taxon>Lactobacillales</taxon>
        <taxon>Lactobacillaceae</taxon>
        <taxon>Bombilactobacillus</taxon>
    </lineage>
</organism>
<evidence type="ECO:0000256" key="3">
    <source>
        <dbReference type="ARBA" id="ARBA00004496"/>
    </source>
</evidence>
<dbReference type="PATRIC" id="fig|1218492.5.peg.1417"/>
<dbReference type="InterPro" id="IPR005904">
    <property type="entry name" value="Hxn_phspho_trans"/>
</dbReference>
<dbReference type="AlphaFoldDB" id="A0A0F4LQU4"/>
<dbReference type="Gene3D" id="3.40.50.2020">
    <property type="match status" value="1"/>
</dbReference>
<evidence type="ECO:0000256" key="1">
    <source>
        <dbReference type="ARBA" id="ARBA00001946"/>
    </source>
</evidence>
<dbReference type="GO" id="GO:0005829">
    <property type="term" value="C:cytosol"/>
    <property type="evidence" value="ECO:0007669"/>
    <property type="project" value="TreeGrafter"/>
</dbReference>